<dbReference type="Proteomes" id="UP000195787">
    <property type="component" value="Unassembled WGS sequence"/>
</dbReference>
<gene>
    <name evidence="3" type="ORF">CZ674_01785</name>
</gene>
<evidence type="ECO:0000256" key="1">
    <source>
        <dbReference type="ARBA" id="ARBA00022801"/>
    </source>
</evidence>
<dbReference type="AlphaFoldDB" id="A0A1R4EZF2"/>
<dbReference type="GeneID" id="303171932"/>
<dbReference type="SUPFAM" id="SSF52499">
    <property type="entry name" value="Isochorismatase-like hydrolases"/>
    <property type="match status" value="1"/>
</dbReference>
<sequence>MTTRHSGGERDNPVCEVNIEQLLARWRERSSSVVFVQHDSRNPESPLFPGSAGHAFKDALTGAPDLLVSKSVNSSFYGTPDLHAWLQHRGITQIAICGITTNHCCETTARMAGNLGYDVTFVIDATHTFGRAAPDGTVFTAQQLSAVTAANLHGEFATVQTTAEVLAKTPDSASL</sequence>
<protein>
    <submittedName>
        <fullName evidence="3">Isochorismatase</fullName>
        <ecNumber evidence="3">3.3.2.1</ecNumber>
    </submittedName>
</protein>
<dbReference type="InterPro" id="IPR050272">
    <property type="entry name" value="Isochorismatase-like_hydrls"/>
</dbReference>
<dbReference type="GO" id="GO:0008908">
    <property type="term" value="F:isochorismatase activity"/>
    <property type="evidence" value="ECO:0007669"/>
    <property type="project" value="UniProtKB-EC"/>
</dbReference>
<dbReference type="PANTHER" id="PTHR43540:SF1">
    <property type="entry name" value="ISOCHORISMATASE HYDROLASE"/>
    <property type="match status" value="1"/>
</dbReference>
<evidence type="ECO:0000313" key="3">
    <source>
        <dbReference type="EMBL" id="SJM49049.1"/>
    </source>
</evidence>
<feature type="domain" description="Isochorismatase-like" evidence="2">
    <location>
        <begin position="18"/>
        <end position="133"/>
    </location>
</feature>
<dbReference type="PANTHER" id="PTHR43540">
    <property type="entry name" value="PEROXYUREIDOACRYLATE/UREIDOACRYLATE AMIDOHYDROLASE-RELATED"/>
    <property type="match status" value="1"/>
</dbReference>
<accession>A0A1R4EZF2</accession>
<evidence type="ECO:0000313" key="4">
    <source>
        <dbReference type="Proteomes" id="UP000195787"/>
    </source>
</evidence>
<dbReference type="Pfam" id="PF00857">
    <property type="entry name" value="Isochorismatase"/>
    <property type="match status" value="1"/>
</dbReference>
<keyword evidence="1 3" id="KW-0378">Hydrolase</keyword>
<dbReference type="InterPro" id="IPR000868">
    <property type="entry name" value="Isochorismatase-like_dom"/>
</dbReference>
<keyword evidence="4" id="KW-1185">Reference proteome</keyword>
<dbReference type="RefSeq" id="WP_234988375.1">
    <property type="nucleotide sequence ID" value="NZ_FUHU01000009.1"/>
</dbReference>
<dbReference type="EMBL" id="FUHU01000009">
    <property type="protein sequence ID" value="SJM49049.1"/>
    <property type="molecule type" value="Genomic_DNA"/>
</dbReference>
<dbReference type="InterPro" id="IPR036380">
    <property type="entry name" value="Isochorismatase-like_sf"/>
</dbReference>
<dbReference type="EC" id="3.3.2.1" evidence="3"/>
<dbReference type="Gene3D" id="3.40.50.850">
    <property type="entry name" value="Isochorismatase-like"/>
    <property type="match status" value="1"/>
</dbReference>
<organism evidence="3 4">
    <name type="scientific">Agrococcus casei LMG 22410</name>
    <dbReference type="NCBI Taxonomy" id="1255656"/>
    <lineage>
        <taxon>Bacteria</taxon>
        <taxon>Bacillati</taxon>
        <taxon>Actinomycetota</taxon>
        <taxon>Actinomycetes</taxon>
        <taxon>Micrococcales</taxon>
        <taxon>Microbacteriaceae</taxon>
        <taxon>Agrococcus</taxon>
    </lineage>
</organism>
<name>A0A1R4EZF2_9MICO</name>
<evidence type="ECO:0000259" key="2">
    <source>
        <dbReference type="Pfam" id="PF00857"/>
    </source>
</evidence>
<reference evidence="3 4" key="1">
    <citation type="submission" date="2017-02" db="EMBL/GenBank/DDBJ databases">
        <authorList>
            <person name="Peterson S.W."/>
        </authorList>
    </citation>
    <scope>NUCLEOTIDE SEQUENCE [LARGE SCALE GENOMIC DNA]</scope>
    <source>
        <strain evidence="3 4">LMG 22410</strain>
    </source>
</reference>
<proteinExistence type="predicted"/>